<evidence type="ECO:0000313" key="2">
    <source>
        <dbReference type="EMBL" id="RJF97264.1"/>
    </source>
</evidence>
<accession>A0A3A3FPY8</accession>
<feature type="chain" id="PRO_5017260765" description="DUF3828 domain-containing protein" evidence="1">
    <location>
        <begin position="22"/>
        <end position="141"/>
    </location>
</feature>
<evidence type="ECO:0000313" key="3">
    <source>
        <dbReference type="Proteomes" id="UP000265955"/>
    </source>
</evidence>
<dbReference type="RefSeq" id="WP_119767214.1">
    <property type="nucleotide sequence ID" value="NZ_QYUO01000001.1"/>
</dbReference>
<name>A0A3A3FPY8_9BURK</name>
<proteinExistence type="predicted"/>
<dbReference type="EMBL" id="QYUO01000001">
    <property type="protein sequence ID" value="RJF97264.1"/>
    <property type="molecule type" value="Genomic_DNA"/>
</dbReference>
<keyword evidence="3" id="KW-1185">Reference proteome</keyword>
<gene>
    <name evidence="2" type="ORF">D3871_00975</name>
</gene>
<evidence type="ECO:0008006" key="4">
    <source>
        <dbReference type="Google" id="ProtNLM"/>
    </source>
</evidence>
<organism evidence="2 3">
    <name type="scientific">Noviherbaspirillum saxi</name>
    <dbReference type="NCBI Taxonomy" id="2320863"/>
    <lineage>
        <taxon>Bacteria</taxon>
        <taxon>Pseudomonadati</taxon>
        <taxon>Pseudomonadota</taxon>
        <taxon>Betaproteobacteria</taxon>
        <taxon>Burkholderiales</taxon>
        <taxon>Oxalobacteraceae</taxon>
        <taxon>Noviherbaspirillum</taxon>
    </lineage>
</organism>
<dbReference type="OrthoDB" id="8778155at2"/>
<dbReference type="PROSITE" id="PS51257">
    <property type="entry name" value="PROKAR_LIPOPROTEIN"/>
    <property type="match status" value="1"/>
</dbReference>
<dbReference type="AlphaFoldDB" id="A0A3A3FPY8"/>
<comment type="caution">
    <text evidence="2">The sequence shown here is derived from an EMBL/GenBank/DDBJ whole genome shotgun (WGS) entry which is preliminary data.</text>
</comment>
<dbReference type="Proteomes" id="UP000265955">
    <property type="component" value="Unassembled WGS sequence"/>
</dbReference>
<reference evidence="3" key="1">
    <citation type="submission" date="2018-09" db="EMBL/GenBank/DDBJ databases">
        <authorList>
            <person name="Zhu H."/>
        </authorList>
    </citation>
    <scope>NUCLEOTIDE SEQUENCE [LARGE SCALE GENOMIC DNA]</scope>
    <source>
        <strain evidence="3">K1R23-30</strain>
    </source>
</reference>
<feature type="signal peptide" evidence="1">
    <location>
        <begin position="1"/>
        <end position="21"/>
    </location>
</feature>
<keyword evidence="1" id="KW-0732">Signal</keyword>
<sequence>MKFASIFAAAMLATTPTAVLACEARQPENFSGFFNRFAEDKNFAASRTVYPSLRIRYDYGLEGGKQQITESRRTVSRQGDVASQTMGHFIQTNQLEYTTSGISKDKVVVDVLKPGRDWVLSYHFLSKGGCWFLREIQYHAL</sequence>
<evidence type="ECO:0000256" key="1">
    <source>
        <dbReference type="SAM" id="SignalP"/>
    </source>
</evidence>
<protein>
    <recommendedName>
        <fullName evidence="4">DUF3828 domain-containing protein</fullName>
    </recommendedName>
</protein>